<dbReference type="SUPFAM" id="SSF53850">
    <property type="entry name" value="Periplasmic binding protein-like II"/>
    <property type="match status" value="1"/>
</dbReference>
<dbReference type="Proteomes" id="UP000584670">
    <property type="component" value="Unassembled WGS sequence"/>
</dbReference>
<evidence type="ECO:0000313" key="2">
    <source>
        <dbReference type="EMBL" id="MBC2901596.1"/>
    </source>
</evidence>
<sequence>MPVITDLVIEMVAGGQGATILPNWVAAPYTNSHDLALIQIGAVPMARTWYLGTRQGRRTPHLQAFVDELTTHLTRPWPSCCPCHGLVSRLVGCGLRPLRGCPVRPWEMPYRTAAQMEIRPRGNPRTSPR</sequence>
<reference evidence="2 3" key="1">
    <citation type="submission" date="2020-08" db="EMBL/GenBank/DDBJ databases">
        <title>Streptomyces sp. PSKA01 genome sequencing and assembly.</title>
        <authorList>
            <person name="Mandal S."/>
            <person name="Maiti P.K."/>
            <person name="Das P."/>
        </authorList>
    </citation>
    <scope>NUCLEOTIDE SEQUENCE [LARGE SCALE GENOMIC DNA]</scope>
    <source>
        <strain evidence="2 3">PSKA01</strain>
    </source>
</reference>
<dbReference type="RefSeq" id="WP_186281453.1">
    <property type="nucleotide sequence ID" value="NZ_JACMSF010000006.1"/>
</dbReference>
<dbReference type="Gene3D" id="3.40.190.290">
    <property type="match status" value="1"/>
</dbReference>
<dbReference type="EMBL" id="JACMSF010000006">
    <property type="protein sequence ID" value="MBC2901596.1"/>
    <property type="molecule type" value="Genomic_DNA"/>
</dbReference>
<dbReference type="InterPro" id="IPR005119">
    <property type="entry name" value="LysR_subst-bd"/>
</dbReference>
<keyword evidence="3" id="KW-1185">Reference proteome</keyword>
<organism evidence="2 3">
    <name type="scientific">Streptomyces cupreus</name>
    <dbReference type="NCBI Taxonomy" id="2759956"/>
    <lineage>
        <taxon>Bacteria</taxon>
        <taxon>Bacillati</taxon>
        <taxon>Actinomycetota</taxon>
        <taxon>Actinomycetes</taxon>
        <taxon>Kitasatosporales</taxon>
        <taxon>Streptomycetaceae</taxon>
        <taxon>Streptomyces</taxon>
    </lineage>
</organism>
<dbReference type="AlphaFoldDB" id="A0A7X1M8E5"/>
<name>A0A7X1M8E5_9ACTN</name>
<evidence type="ECO:0000259" key="1">
    <source>
        <dbReference type="Pfam" id="PF03466"/>
    </source>
</evidence>
<protein>
    <recommendedName>
        <fullName evidence="1">LysR substrate-binding domain-containing protein</fullName>
    </recommendedName>
</protein>
<dbReference type="Pfam" id="PF03466">
    <property type="entry name" value="LysR_substrate"/>
    <property type="match status" value="1"/>
</dbReference>
<gene>
    <name evidence="2" type="ORF">H4N64_08250</name>
</gene>
<comment type="caution">
    <text evidence="2">The sequence shown here is derived from an EMBL/GenBank/DDBJ whole genome shotgun (WGS) entry which is preliminary data.</text>
</comment>
<accession>A0A7X1M8E5</accession>
<feature type="domain" description="LysR substrate-binding" evidence="1">
    <location>
        <begin position="6"/>
        <end position="73"/>
    </location>
</feature>
<evidence type="ECO:0000313" key="3">
    <source>
        <dbReference type="Proteomes" id="UP000584670"/>
    </source>
</evidence>
<proteinExistence type="predicted"/>